<name>A0A2X0L243_9BASI</name>
<organism evidence="11 13">
    <name type="scientific">Microbotryum saponariae</name>
    <dbReference type="NCBI Taxonomy" id="289078"/>
    <lineage>
        <taxon>Eukaryota</taxon>
        <taxon>Fungi</taxon>
        <taxon>Dikarya</taxon>
        <taxon>Basidiomycota</taxon>
        <taxon>Pucciniomycotina</taxon>
        <taxon>Microbotryomycetes</taxon>
        <taxon>Microbotryales</taxon>
        <taxon>Microbotryaceae</taxon>
        <taxon>Microbotryum</taxon>
    </lineage>
</organism>
<keyword evidence="6" id="KW-0813">Transport</keyword>
<dbReference type="GO" id="GO:0019776">
    <property type="term" value="F:Atg8-family ligase activity"/>
    <property type="evidence" value="ECO:0007669"/>
    <property type="project" value="TreeGrafter"/>
</dbReference>
<evidence type="ECO:0000259" key="10">
    <source>
        <dbReference type="Pfam" id="PF20638"/>
    </source>
</evidence>
<dbReference type="InterPro" id="IPR042527">
    <property type="entry name" value="Atg5_UblA_dom_sf"/>
</dbReference>
<keyword evidence="13" id="KW-1185">Reference proteome</keyword>
<dbReference type="AlphaFoldDB" id="A0A2X0L243"/>
<dbReference type="Pfam" id="PF04106">
    <property type="entry name" value="ATG5_UblB"/>
    <property type="match status" value="1"/>
</dbReference>
<evidence type="ECO:0000259" key="8">
    <source>
        <dbReference type="Pfam" id="PF04106"/>
    </source>
</evidence>
<comment type="subcellular location">
    <subcellularLocation>
        <location evidence="1 6">Preautophagosomal structure membrane</location>
        <topology evidence="1 6">Peripheral membrane protein</topology>
    </subcellularLocation>
</comment>
<evidence type="ECO:0000259" key="9">
    <source>
        <dbReference type="Pfam" id="PF20637"/>
    </source>
</evidence>
<dbReference type="Gene3D" id="3.10.20.620">
    <property type="match status" value="1"/>
</dbReference>
<evidence type="ECO:0000256" key="4">
    <source>
        <dbReference type="ARBA" id="ARBA00022843"/>
    </source>
</evidence>
<comment type="function">
    <text evidence="6">Involved in cytoplasm to vacuole transport (Cvt) and autophagic vesicle formation.</text>
</comment>
<dbReference type="EMBL" id="FMWP01000013">
    <property type="protein sequence ID" value="SCZ88911.1"/>
    <property type="molecule type" value="Genomic_DNA"/>
</dbReference>
<dbReference type="Pfam" id="PF20637">
    <property type="entry name" value="ATG5_HBR"/>
    <property type="match status" value="1"/>
</dbReference>
<dbReference type="STRING" id="289078.A0A2X0L243"/>
<comment type="subunit">
    <text evidence="6">Conjugated with ATG12.</text>
</comment>
<evidence type="ECO:0000313" key="13">
    <source>
        <dbReference type="Proteomes" id="UP000249723"/>
    </source>
</evidence>
<dbReference type="Gene3D" id="1.10.246.190">
    <property type="entry name" value="Autophagy protein Apg5, helix rich domain"/>
    <property type="match status" value="1"/>
</dbReference>
<dbReference type="GO" id="GO:0034274">
    <property type="term" value="C:Atg12-Atg5-Atg16 complex"/>
    <property type="evidence" value="ECO:0007669"/>
    <property type="project" value="TreeGrafter"/>
</dbReference>
<dbReference type="InterPro" id="IPR042526">
    <property type="entry name" value="Atg5_HR"/>
</dbReference>
<comment type="similarity">
    <text evidence="2 6">Belongs to the ATG5 family.</text>
</comment>
<feature type="domain" description="Autophagy protein ATG5 UblB" evidence="8">
    <location>
        <begin position="336"/>
        <end position="423"/>
    </location>
</feature>
<dbReference type="GO" id="GO:0061908">
    <property type="term" value="C:phagophore"/>
    <property type="evidence" value="ECO:0007669"/>
    <property type="project" value="TreeGrafter"/>
</dbReference>
<accession>A0A2X0L243</accession>
<proteinExistence type="inferred from homology"/>
<reference evidence="11" key="1">
    <citation type="submission" date="2016-10" db="EMBL/GenBank/DDBJ databases">
        <authorList>
            <person name="Cai Z."/>
        </authorList>
    </citation>
    <scope>NUCLEOTIDE SEQUENCE [LARGE SCALE GENOMIC DNA]</scope>
</reference>
<evidence type="ECO:0000256" key="3">
    <source>
        <dbReference type="ARBA" id="ARBA00022499"/>
    </source>
</evidence>
<dbReference type="GO" id="GO:0005776">
    <property type="term" value="C:autophagosome"/>
    <property type="evidence" value="ECO:0007669"/>
    <property type="project" value="TreeGrafter"/>
</dbReference>
<keyword evidence="5 6" id="KW-0072">Autophagy</keyword>
<sequence length="431" mass="45991">MAPLPPTPLAPVGAVSSSLSTSRYLPAKSRASSFTTPSPSTSTWTPSSPAATPSTVTASGLRSLVYHGSLPLQIHVAANELPSKVDPTLIAAYYTQASRISYLPLLLHDIKAHFLDLALDQATAATINLHDLWFEHNGVPLKWHWPIGLLYDYHSASSASSSSSSSTSTQPTSSSPSPSPTSSSTRASPRSSPTRELLSVPHLSSSSPSSSSSSKPFKPLELPWKLTLHLKEPPKDALLLANGVEGCRACFMNMVKEADYVRWGSVKRVTNLRKEQQDGLWEGVVNNDLDKFWSIASRLVPPPPPTPTHNQPSSSFTTSSRASAPSSETYNSVKSVPLRLYLPDGGPVLQDQCPPLGENGQPLPLLSHLQHLLPLLFPPPPSQLSFEAPKPVLAELIVQGVIVPLDTEVGWLGACLAGADGWVGGVVRILG</sequence>
<evidence type="ECO:0000313" key="11">
    <source>
        <dbReference type="EMBL" id="SCZ88911.1"/>
    </source>
</evidence>
<evidence type="ECO:0000256" key="6">
    <source>
        <dbReference type="RuleBase" id="RU361202"/>
    </source>
</evidence>
<protein>
    <recommendedName>
        <fullName evidence="6">Autophagy protein 5</fullName>
    </recommendedName>
</protein>
<evidence type="ECO:0000313" key="12">
    <source>
        <dbReference type="EMBL" id="SCZ94890.1"/>
    </source>
</evidence>
<evidence type="ECO:0000256" key="2">
    <source>
        <dbReference type="ARBA" id="ARBA00006910"/>
    </source>
</evidence>
<dbReference type="GO" id="GO:0006995">
    <property type="term" value="P:cellular response to nitrogen starvation"/>
    <property type="evidence" value="ECO:0007669"/>
    <property type="project" value="TreeGrafter"/>
</dbReference>
<feature type="compositionally biased region" description="Low complexity" evidence="7">
    <location>
        <begin position="312"/>
        <end position="327"/>
    </location>
</feature>
<dbReference type="OrthoDB" id="272162at2759"/>
<keyword evidence="3 6" id="KW-1017">Isopeptide bond</keyword>
<evidence type="ECO:0000256" key="1">
    <source>
        <dbReference type="ARBA" id="ARBA00004623"/>
    </source>
</evidence>
<feature type="region of interest" description="Disordered" evidence="7">
    <location>
        <begin position="297"/>
        <end position="330"/>
    </location>
</feature>
<dbReference type="GO" id="GO:0044233">
    <property type="term" value="C:mitochondria-associated endoplasmic reticulum membrane contact site"/>
    <property type="evidence" value="ECO:0007669"/>
    <property type="project" value="TreeGrafter"/>
</dbReference>
<dbReference type="EMBL" id="FMWP01000057">
    <property type="protein sequence ID" value="SCZ94890.1"/>
    <property type="molecule type" value="Genomic_DNA"/>
</dbReference>
<feature type="domain" description="Autophagy protein ATG5 UblA" evidence="10">
    <location>
        <begin position="65"/>
        <end position="158"/>
    </location>
</feature>
<dbReference type="InterPro" id="IPR048940">
    <property type="entry name" value="ATG5_HBR"/>
</dbReference>
<dbReference type="Pfam" id="PF20638">
    <property type="entry name" value="ATG5_UblA"/>
    <property type="match status" value="1"/>
</dbReference>
<dbReference type="InterPro" id="IPR048939">
    <property type="entry name" value="ATG5_UblA"/>
</dbReference>
<dbReference type="Gene3D" id="3.10.20.90">
    <property type="entry name" value="Phosphatidylinositol 3-kinase Catalytic Subunit, Chain A, domain 1"/>
    <property type="match status" value="1"/>
</dbReference>
<dbReference type="InterPro" id="IPR048318">
    <property type="entry name" value="ATG5_UblB"/>
</dbReference>
<dbReference type="GO" id="GO:0034727">
    <property type="term" value="P:piecemeal microautophagy of the nucleus"/>
    <property type="evidence" value="ECO:0007669"/>
    <property type="project" value="TreeGrafter"/>
</dbReference>
<evidence type="ECO:0000256" key="5">
    <source>
        <dbReference type="ARBA" id="ARBA00023006"/>
    </source>
</evidence>
<dbReference type="PANTHER" id="PTHR13040">
    <property type="entry name" value="AUTOPHAGY PROTEIN 5"/>
    <property type="match status" value="1"/>
</dbReference>
<keyword evidence="6" id="KW-0472">Membrane</keyword>
<dbReference type="Proteomes" id="UP000249723">
    <property type="component" value="Unassembled WGS sequence"/>
</dbReference>
<reference evidence="13" key="2">
    <citation type="submission" date="2016-10" db="EMBL/GenBank/DDBJ databases">
        <authorList>
            <person name="Jeantristanb JTB J.-T."/>
            <person name="Ricardo R."/>
        </authorList>
    </citation>
    <scope>NUCLEOTIDE SEQUENCE [LARGE SCALE GENOMIC DNA]</scope>
</reference>
<feature type="domain" description="Autophagy protein ATG5 alpha-helical bundle region" evidence="9">
    <location>
        <begin position="247"/>
        <end position="302"/>
    </location>
</feature>
<dbReference type="GO" id="GO:0034045">
    <property type="term" value="C:phagophore assembly site membrane"/>
    <property type="evidence" value="ECO:0007669"/>
    <property type="project" value="UniProtKB-SubCell"/>
</dbReference>
<feature type="region of interest" description="Disordered" evidence="7">
    <location>
        <begin position="161"/>
        <end position="217"/>
    </location>
</feature>
<dbReference type="GO" id="GO:0000422">
    <property type="term" value="P:autophagy of mitochondrion"/>
    <property type="evidence" value="ECO:0007669"/>
    <property type="project" value="TreeGrafter"/>
</dbReference>
<dbReference type="InterPro" id="IPR007239">
    <property type="entry name" value="Atg5"/>
</dbReference>
<gene>
    <name evidence="12" type="ORF">BZ3500_MVSOF-1268-A1-R1_C048G00175</name>
    <name evidence="11" type="ORF">BZ3500_MVSOF-1268-A1-R1_CHR1-1G00819</name>
</gene>
<dbReference type="PANTHER" id="PTHR13040:SF2">
    <property type="entry name" value="AUTOPHAGY PROTEIN 5"/>
    <property type="match status" value="1"/>
</dbReference>
<evidence type="ECO:0000256" key="7">
    <source>
        <dbReference type="SAM" id="MobiDB-lite"/>
    </source>
</evidence>
<feature type="region of interest" description="Disordered" evidence="7">
    <location>
        <begin position="30"/>
        <end position="52"/>
    </location>
</feature>
<keyword evidence="4 6" id="KW-0832">Ubl conjugation</keyword>